<dbReference type="PANTHER" id="PTHR43377:SF1">
    <property type="entry name" value="BILIVERDIN REDUCTASE A"/>
    <property type="match status" value="1"/>
</dbReference>
<feature type="domain" description="Gfo/Idh/MocA-like oxidoreductase N-terminal" evidence="1">
    <location>
        <begin position="8"/>
        <end position="126"/>
    </location>
</feature>
<evidence type="ECO:0000259" key="2">
    <source>
        <dbReference type="Pfam" id="PF22725"/>
    </source>
</evidence>
<dbReference type="PANTHER" id="PTHR43377">
    <property type="entry name" value="BILIVERDIN REDUCTASE A"/>
    <property type="match status" value="1"/>
</dbReference>
<feature type="domain" description="GFO/IDH/MocA-like oxidoreductase" evidence="2">
    <location>
        <begin position="135"/>
        <end position="253"/>
    </location>
</feature>
<reference evidence="3 4" key="1">
    <citation type="journal article" date="2024" name="Front. Microbiol.">
        <title>Novel thermophilic genera Geochorda gen. nov. and Carboxydochorda gen. nov. from the deep terrestrial subsurface reveal the ecophysiological diversity in the class Limnochordia.</title>
        <authorList>
            <person name="Karnachuk O.V."/>
            <person name="Lukina A.P."/>
            <person name="Avakyan M.R."/>
            <person name="Kadnikov V.V."/>
            <person name="Begmatov S."/>
            <person name="Beletsky A.V."/>
            <person name="Vlasova K.G."/>
            <person name="Novikov A.A."/>
            <person name="Shcherbakova V.A."/>
            <person name="Mardanov A.V."/>
            <person name="Ravin N.V."/>
        </authorList>
    </citation>
    <scope>NUCLEOTIDE SEQUENCE [LARGE SCALE GENOMIC DNA]</scope>
    <source>
        <strain evidence="3 4">L945</strain>
    </source>
</reference>
<evidence type="ECO:0000259" key="1">
    <source>
        <dbReference type="Pfam" id="PF01408"/>
    </source>
</evidence>
<proteinExistence type="predicted"/>
<organism evidence="3 4">
    <name type="scientific">Carboxydichorda subterranea</name>
    <dbReference type="NCBI Taxonomy" id="3109565"/>
    <lineage>
        <taxon>Bacteria</taxon>
        <taxon>Bacillati</taxon>
        <taxon>Bacillota</taxon>
        <taxon>Limnochordia</taxon>
        <taxon>Limnochordales</taxon>
        <taxon>Geochordaceae</taxon>
        <taxon>Carboxydichorda</taxon>
    </lineage>
</organism>
<dbReference type="Pfam" id="PF01408">
    <property type="entry name" value="GFO_IDH_MocA"/>
    <property type="match status" value="1"/>
</dbReference>
<dbReference type="InterPro" id="IPR000683">
    <property type="entry name" value="Gfo/Idh/MocA-like_OxRdtase_N"/>
</dbReference>
<name>A0ABZ1BYI5_9FIRM</name>
<dbReference type="InterPro" id="IPR055170">
    <property type="entry name" value="GFO_IDH_MocA-like_dom"/>
</dbReference>
<dbReference type="EMBL" id="CP141615">
    <property type="protein sequence ID" value="WRP17874.1"/>
    <property type="molecule type" value="Genomic_DNA"/>
</dbReference>
<dbReference type="SUPFAM" id="SSF51735">
    <property type="entry name" value="NAD(P)-binding Rossmann-fold domains"/>
    <property type="match status" value="1"/>
</dbReference>
<dbReference type="Gene3D" id="3.30.360.10">
    <property type="entry name" value="Dihydrodipicolinate Reductase, domain 2"/>
    <property type="match status" value="1"/>
</dbReference>
<accession>A0ABZ1BYI5</accession>
<dbReference type="InterPro" id="IPR036291">
    <property type="entry name" value="NAD(P)-bd_dom_sf"/>
</dbReference>
<evidence type="ECO:0000313" key="4">
    <source>
        <dbReference type="Proteomes" id="UP001332192"/>
    </source>
</evidence>
<protein>
    <submittedName>
        <fullName evidence="3">Gfo/Idh/MocA family oxidoreductase</fullName>
    </submittedName>
</protein>
<dbReference type="InterPro" id="IPR051450">
    <property type="entry name" value="Gfo/Idh/MocA_Oxidoreductases"/>
</dbReference>
<keyword evidence="4" id="KW-1185">Reference proteome</keyword>
<gene>
    <name evidence="3" type="ORF">U7230_02355</name>
</gene>
<dbReference type="Proteomes" id="UP001332192">
    <property type="component" value="Chromosome"/>
</dbReference>
<dbReference type="RefSeq" id="WP_324717144.1">
    <property type="nucleotide sequence ID" value="NZ_CP141615.1"/>
</dbReference>
<dbReference type="Pfam" id="PF22725">
    <property type="entry name" value="GFO_IDH_MocA_C3"/>
    <property type="match status" value="1"/>
</dbReference>
<sequence>MHASKEVTVALLGCGRFGQRHLEVLNRLPDVRVLVVADIDEPRAQQTAFRFGVPSFTADFREALAWPGVDVVDVCLPTFLHAQAVEGAARHGRHVFCEKPLALRAEDAQRAARACEDAGVKLQVGFCRRFDNGWLAAAEVIRSGALGRPVVWRHATGTSGAPQPWFFDRELGGGPFVDGAIHWYDFGRFLFGEVESVQAATRIMRPGRTAPDTGIVSVRFVSGDELQLMWSWGLPPGVKVDELHEVLGPEGALSMRPRQQDKISDAAVFVDHDHRKENGGHANGADPGNLGYLWLRRPGQTEAQPVVYQRNDMVEEELIAFVQAVREDRPTAVGGREAVAALQVAMAVLESGQTGRTVMFDEMTLPARSAK</sequence>
<dbReference type="Gene3D" id="3.40.50.720">
    <property type="entry name" value="NAD(P)-binding Rossmann-like Domain"/>
    <property type="match status" value="1"/>
</dbReference>
<dbReference type="SUPFAM" id="SSF55347">
    <property type="entry name" value="Glyceraldehyde-3-phosphate dehydrogenase-like, C-terminal domain"/>
    <property type="match status" value="1"/>
</dbReference>
<evidence type="ECO:0000313" key="3">
    <source>
        <dbReference type="EMBL" id="WRP17874.1"/>
    </source>
</evidence>